<dbReference type="InterPro" id="IPR005225">
    <property type="entry name" value="Small_GTP-bd"/>
</dbReference>
<evidence type="ECO:0000256" key="2">
    <source>
        <dbReference type="ARBA" id="ARBA00022741"/>
    </source>
</evidence>
<dbReference type="SMART" id="SM00173">
    <property type="entry name" value="RAS"/>
    <property type="match status" value="1"/>
</dbReference>
<dbReference type="Pfam" id="PF00071">
    <property type="entry name" value="Ras"/>
    <property type="match status" value="1"/>
</dbReference>
<dbReference type="EMBL" id="JAHXZJ010001119">
    <property type="protein sequence ID" value="KAH0554191.1"/>
    <property type="molecule type" value="Genomic_DNA"/>
</dbReference>
<dbReference type="PANTHER" id="PTHR47978">
    <property type="match status" value="1"/>
</dbReference>
<dbReference type="NCBIfam" id="TIGR00231">
    <property type="entry name" value="small_GTP"/>
    <property type="match status" value="1"/>
</dbReference>
<dbReference type="PROSITE" id="PS51419">
    <property type="entry name" value="RAB"/>
    <property type="match status" value="1"/>
</dbReference>
<dbReference type="AlphaFoldDB" id="A0AAV7I6M5"/>
<comment type="caution">
    <text evidence="3">The sequence shown here is derived from an EMBL/GenBank/DDBJ whole genome shotgun (WGS) entry which is preliminary data.</text>
</comment>
<dbReference type="PROSITE" id="PS51420">
    <property type="entry name" value="RHO"/>
    <property type="match status" value="1"/>
</dbReference>
<gene>
    <name evidence="3" type="ORF">KQX54_008428</name>
</gene>
<dbReference type="CDD" id="cd00154">
    <property type="entry name" value="Rab"/>
    <property type="match status" value="1"/>
</dbReference>
<dbReference type="FunFam" id="3.40.50.300:FF:000808">
    <property type="entry name" value="Small GTP-binding protein, putative"/>
    <property type="match status" value="1"/>
</dbReference>
<dbReference type="SMART" id="SM00176">
    <property type="entry name" value="RAN"/>
    <property type="match status" value="1"/>
</dbReference>
<dbReference type="SUPFAM" id="SSF52540">
    <property type="entry name" value="P-loop containing nucleoside triphosphate hydrolases"/>
    <property type="match status" value="1"/>
</dbReference>
<keyword evidence="2" id="KW-0547">Nucleotide-binding</keyword>
<dbReference type="SMART" id="SM00174">
    <property type="entry name" value="RHO"/>
    <property type="match status" value="1"/>
</dbReference>
<evidence type="ECO:0000313" key="4">
    <source>
        <dbReference type="Proteomes" id="UP000826195"/>
    </source>
</evidence>
<comment type="similarity">
    <text evidence="1">Belongs to the small GTPase superfamily. Rab family.</text>
</comment>
<dbReference type="Gene3D" id="3.40.50.300">
    <property type="entry name" value="P-loop containing nucleotide triphosphate hydrolases"/>
    <property type="match status" value="1"/>
</dbReference>
<dbReference type="Proteomes" id="UP000826195">
    <property type="component" value="Unassembled WGS sequence"/>
</dbReference>
<evidence type="ECO:0000256" key="1">
    <source>
        <dbReference type="ARBA" id="ARBA00006270"/>
    </source>
</evidence>
<dbReference type="InterPro" id="IPR001806">
    <property type="entry name" value="Small_GTPase"/>
</dbReference>
<dbReference type="PRINTS" id="PR00449">
    <property type="entry name" value="RASTRNSFRMNG"/>
</dbReference>
<dbReference type="InterPro" id="IPR027417">
    <property type="entry name" value="P-loop_NTPase"/>
</dbReference>
<dbReference type="PROSITE" id="PS51421">
    <property type="entry name" value="RAS"/>
    <property type="match status" value="1"/>
</dbReference>
<proteinExistence type="inferred from homology"/>
<reference evidence="3 4" key="1">
    <citation type="journal article" date="2021" name="J. Hered.">
        <title>A chromosome-level genome assembly of the parasitoid wasp, Cotesia glomerata (Hymenoptera: Braconidae).</title>
        <authorList>
            <person name="Pinto B.J."/>
            <person name="Weis J.J."/>
            <person name="Gamble T."/>
            <person name="Ode P.J."/>
            <person name="Paul R."/>
            <person name="Zaspel J.M."/>
        </authorList>
    </citation>
    <scope>NUCLEOTIDE SEQUENCE [LARGE SCALE GENOMIC DNA]</scope>
    <source>
        <strain evidence="3">CgM1</strain>
    </source>
</reference>
<name>A0AAV7I6M5_COTGL</name>
<organism evidence="3 4">
    <name type="scientific">Cotesia glomerata</name>
    <name type="common">Lepidopteran parasitic wasp</name>
    <name type="synonym">Apanteles glomeratus</name>
    <dbReference type="NCBI Taxonomy" id="32391"/>
    <lineage>
        <taxon>Eukaryota</taxon>
        <taxon>Metazoa</taxon>
        <taxon>Ecdysozoa</taxon>
        <taxon>Arthropoda</taxon>
        <taxon>Hexapoda</taxon>
        <taxon>Insecta</taxon>
        <taxon>Pterygota</taxon>
        <taxon>Neoptera</taxon>
        <taxon>Endopterygota</taxon>
        <taxon>Hymenoptera</taxon>
        <taxon>Apocrita</taxon>
        <taxon>Ichneumonoidea</taxon>
        <taxon>Braconidae</taxon>
        <taxon>Microgastrinae</taxon>
        <taxon>Cotesia</taxon>
    </lineage>
</organism>
<dbReference type="GO" id="GO:0005525">
    <property type="term" value="F:GTP binding"/>
    <property type="evidence" value="ECO:0007669"/>
    <property type="project" value="InterPro"/>
</dbReference>
<keyword evidence="4" id="KW-1185">Reference proteome</keyword>
<protein>
    <submittedName>
        <fullName evidence="3">Uncharacterized protein</fullName>
    </submittedName>
</protein>
<dbReference type="SMART" id="SM00175">
    <property type="entry name" value="RAB"/>
    <property type="match status" value="1"/>
</dbReference>
<dbReference type="GO" id="GO:0003924">
    <property type="term" value="F:GTPase activity"/>
    <property type="evidence" value="ECO:0007669"/>
    <property type="project" value="InterPro"/>
</dbReference>
<accession>A0AAV7I6M5</accession>
<evidence type="ECO:0000313" key="3">
    <source>
        <dbReference type="EMBL" id="KAH0554191.1"/>
    </source>
</evidence>
<sequence length="218" mass="23953">MNTVDGKLVVLGSQGVGKTSMISRYSGKTFNPHASPTIGASFFNCNINLENTRVKIQIWDTAGQERFKSMAPMYYRNANAALLVFDITQYNTFSAVKSWITELRRNVEGPMVLVVVGNKNDLSDQRKVDSEDAQKYATMIGASYYETSVLHDEGILRVFQSIAIGLVRLKNGEHHTSRDSPSSGIGSFDSDFPLTPSSEEALVNSIAHGIHEKPPACC</sequence>